<name>A0A2S6IPK9_9FLAO</name>
<evidence type="ECO:0000313" key="2">
    <source>
        <dbReference type="Proteomes" id="UP000239002"/>
    </source>
</evidence>
<dbReference type="AlphaFoldDB" id="A0A2S6IPK9"/>
<protein>
    <recommendedName>
        <fullName evidence="3">Selenophosphate synthetase</fullName>
    </recommendedName>
</protein>
<keyword evidence="2" id="KW-1185">Reference proteome</keyword>
<dbReference type="RefSeq" id="WP_104513774.1">
    <property type="nucleotide sequence ID" value="NZ_PTJE01000001.1"/>
</dbReference>
<evidence type="ECO:0008006" key="3">
    <source>
        <dbReference type="Google" id="ProtNLM"/>
    </source>
</evidence>
<gene>
    <name evidence="1" type="ORF">LY01_00006</name>
</gene>
<accession>A0A2S6IPK9</accession>
<comment type="caution">
    <text evidence="1">The sequence shown here is derived from an EMBL/GenBank/DDBJ whole genome shotgun (WGS) entry which is preliminary data.</text>
</comment>
<dbReference type="Proteomes" id="UP000239002">
    <property type="component" value="Unassembled WGS sequence"/>
</dbReference>
<proteinExistence type="predicted"/>
<dbReference type="EMBL" id="PTJE01000001">
    <property type="protein sequence ID" value="PPK96192.1"/>
    <property type="molecule type" value="Genomic_DNA"/>
</dbReference>
<dbReference type="PROSITE" id="PS51257">
    <property type="entry name" value="PROKAR_LIPOPROTEIN"/>
    <property type="match status" value="1"/>
</dbReference>
<reference evidence="1 2" key="1">
    <citation type="submission" date="2018-02" db="EMBL/GenBank/DDBJ databases">
        <title>Genomic Encyclopedia of Archaeal and Bacterial Type Strains, Phase II (KMG-II): from individual species to whole genera.</title>
        <authorList>
            <person name="Goeker M."/>
        </authorList>
    </citation>
    <scope>NUCLEOTIDE SEQUENCE [LARGE SCALE GENOMIC DNA]</scope>
    <source>
        <strain evidence="1 2">DSM 16809</strain>
    </source>
</reference>
<organism evidence="1 2">
    <name type="scientific">Nonlabens xylanidelens</name>
    <dbReference type="NCBI Taxonomy" id="191564"/>
    <lineage>
        <taxon>Bacteria</taxon>
        <taxon>Pseudomonadati</taxon>
        <taxon>Bacteroidota</taxon>
        <taxon>Flavobacteriia</taxon>
        <taxon>Flavobacteriales</taxon>
        <taxon>Flavobacteriaceae</taxon>
        <taxon>Nonlabens</taxon>
    </lineage>
</organism>
<dbReference type="OrthoDB" id="892266at2"/>
<evidence type="ECO:0000313" key="1">
    <source>
        <dbReference type="EMBL" id="PPK96192.1"/>
    </source>
</evidence>
<sequence length="233" mass="26772">MKKAFLLLSIIALITSCKNDYKSQNSLDNEIEKETAAITIAQHLAENAGISNWDNVEEIKFSFNVGKDGRTVLTRNWKWNPNTDNVQLISLGDTINYNRNSKLDSIQASTDRGFINDVYWLIPEFKLVWDEGTEITEKKSQIAPISKEKLDMITILYNNEGGYTPGDAYDIYYDKDHKFKEWAYRSKNDSVITMATTFKEYKTIEGITIATDHLTPDGFTRINFTDIEIIKKK</sequence>